<dbReference type="STRING" id="48936.NJ75_04376"/>
<organism evidence="1 2">
    <name type="scientific">Novosphingobium subterraneum</name>
    <dbReference type="NCBI Taxonomy" id="48936"/>
    <lineage>
        <taxon>Bacteria</taxon>
        <taxon>Pseudomonadati</taxon>
        <taxon>Pseudomonadota</taxon>
        <taxon>Alphaproteobacteria</taxon>
        <taxon>Sphingomonadales</taxon>
        <taxon>Sphingomonadaceae</taxon>
        <taxon>Novosphingobium</taxon>
    </lineage>
</organism>
<dbReference type="EMBL" id="JRVC01000033">
    <property type="protein sequence ID" value="KHS42010.1"/>
    <property type="molecule type" value="Genomic_DNA"/>
</dbReference>
<evidence type="ECO:0000313" key="1">
    <source>
        <dbReference type="EMBL" id="KHS42010.1"/>
    </source>
</evidence>
<dbReference type="AlphaFoldDB" id="A0A0B8ZG85"/>
<protein>
    <submittedName>
        <fullName evidence="1">Uncharacterized protein</fullName>
    </submittedName>
</protein>
<comment type="caution">
    <text evidence="1">The sequence shown here is derived from an EMBL/GenBank/DDBJ whole genome shotgun (WGS) entry which is preliminary data.</text>
</comment>
<sequence>MPGAGWLTGYPNLIRREEIWEASLRFNAIGTSGCEHVLIEECLSQARTR</sequence>
<proteinExistence type="predicted"/>
<name>A0A0B8ZG85_9SPHN</name>
<evidence type="ECO:0000313" key="2">
    <source>
        <dbReference type="Proteomes" id="UP000031338"/>
    </source>
</evidence>
<keyword evidence="2" id="KW-1185">Reference proteome</keyword>
<accession>A0A0B8ZG85</accession>
<reference evidence="1 2" key="1">
    <citation type="submission" date="2014-10" db="EMBL/GenBank/DDBJ databases">
        <title>Draft genome sequence of Novosphingobium subterraneum DSM 12447.</title>
        <authorList>
            <person name="Gan H.M."/>
            <person name="Gan H.Y."/>
            <person name="Savka M.A."/>
        </authorList>
    </citation>
    <scope>NUCLEOTIDE SEQUENCE [LARGE SCALE GENOMIC DNA]</scope>
    <source>
        <strain evidence="1 2">DSM 12447</strain>
    </source>
</reference>
<dbReference type="Proteomes" id="UP000031338">
    <property type="component" value="Unassembled WGS sequence"/>
</dbReference>
<gene>
    <name evidence="1" type="ORF">NJ75_04376</name>
</gene>